<protein>
    <recommendedName>
        <fullName evidence="10">Planctomycete cytochrome C</fullName>
    </recommendedName>
</protein>
<evidence type="ECO:0000259" key="5">
    <source>
        <dbReference type="Pfam" id="PF07631"/>
    </source>
</evidence>
<feature type="domain" description="DUF1592" evidence="5">
    <location>
        <begin position="453"/>
        <end position="579"/>
    </location>
</feature>
<feature type="domain" description="DUF1595" evidence="7">
    <location>
        <begin position="378"/>
        <end position="438"/>
    </location>
</feature>
<dbReference type="Pfam" id="PF07631">
    <property type="entry name" value="PSD4"/>
    <property type="match status" value="1"/>
</dbReference>
<feature type="domain" description="DUF1588" evidence="4">
    <location>
        <begin position="598"/>
        <end position="694"/>
    </location>
</feature>
<evidence type="ECO:0000259" key="6">
    <source>
        <dbReference type="Pfam" id="PF07635"/>
    </source>
</evidence>
<dbReference type="AlphaFoldDB" id="A0A517ZA78"/>
<name>A0A517ZA78_9PLAN</name>
<dbReference type="InterPro" id="IPR011478">
    <property type="entry name" value="DUF1585"/>
</dbReference>
<dbReference type="Pfam" id="PF07637">
    <property type="entry name" value="PSD5"/>
    <property type="match status" value="1"/>
</dbReference>
<feature type="chain" id="PRO_5022124009" description="Planctomycete cytochrome C" evidence="1">
    <location>
        <begin position="26"/>
        <end position="788"/>
    </location>
</feature>
<dbReference type="KEGG" id="mri:Mal4_36810"/>
<keyword evidence="9" id="KW-1185">Reference proteome</keyword>
<dbReference type="RefSeq" id="WP_145370531.1">
    <property type="nucleotide sequence ID" value="NZ_CP036275.1"/>
</dbReference>
<evidence type="ECO:0000259" key="4">
    <source>
        <dbReference type="Pfam" id="PF07627"/>
    </source>
</evidence>
<dbReference type="Proteomes" id="UP000320496">
    <property type="component" value="Chromosome"/>
</dbReference>
<proteinExistence type="predicted"/>
<evidence type="ECO:0000259" key="2">
    <source>
        <dbReference type="Pfam" id="PF07624"/>
    </source>
</evidence>
<dbReference type="Pfam" id="PF07635">
    <property type="entry name" value="PSCyt1"/>
    <property type="match status" value="1"/>
</dbReference>
<evidence type="ECO:0000256" key="1">
    <source>
        <dbReference type="SAM" id="SignalP"/>
    </source>
</evidence>
<feature type="signal peptide" evidence="1">
    <location>
        <begin position="1"/>
        <end position="25"/>
    </location>
</feature>
<feature type="domain" description="Cytochrome C Planctomycete-type" evidence="6">
    <location>
        <begin position="47"/>
        <end position="93"/>
    </location>
</feature>
<dbReference type="InterPro" id="IPR011429">
    <property type="entry name" value="Cyt_c_Planctomycete-type"/>
</dbReference>
<sequence length="788" mass="87464" precursor="true">MHRTAIGLAVSSVAMLMLLYSLSTAAIEPAADPSAAPTLQTFVQAHCLDCHTGSDASGDLDLETTLAHEVVSRPEVWERVVRKLAARQMPPADMPRPDEAEYESVLRSLTAALDRHAGENPRPGRTETFRRLTRFEYQNAIRDLLAVDIDASRLLPRDESSHGFDNITVGELTPTLLNRYVNAAQEISRLAVGVAGPAPGGDTIRIRPDITQESHVAGLPLGTRGGAVIPYTFPVDGEYQIEVRLARDRNEEVEGLRGRHELDILVDRDQVARFTIEPPPRGSRDYSKVDAHLQTRIHVSAGPHELGVTFPGRSTSLLETMRQPYESHFNYHRHPRINTAVYQVSVTGPYESNGPGDTPSRRRIFVCRPTGPDEEPDCAETILANLARRAWRRPVQGDDIAGLLEFYRQGRDEGDFETGIQRALEALLVSPQFLFRIERDPAGAAPGEVYAVSDVELASRLSFFLWSSIPDEELLELAEADQLRRPDVLAAQVRRMLADPRAKALTKSFAGQWLYLRNLDAVHPDGRLFPDFDHNLREAMRRETELLFEDVARNDRSVLDLLKSDKTFLNQRLAKHYGIPHVYGSRFRKVAPDEDVPRGGLLRHASILAVTSYATRTSPVIRGNWILENLVGTPAPPPPADVPALEDNTVAADLPIRERLKQHRADPNCAGCHALMDPVGFSLENFDAIGRWRNLEGEAPVDATGGLPDGSEFEGVEGLEQALLRRPELFAGTVTEKLLTYALGRGLDHHDAPAVRQIVHDAALQDYRFSAIVHGIVRSTPFQMRTAE</sequence>
<dbReference type="InterPro" id="IPR013043">
    <property type="entry name" value="DUF1595"/>
</dbReference>
<dbReference type="EMBL" id="CP036275">
    <property type="protein sequence ID" value="QDU39340.1"/>
    <property type="molecule type" value="Genomic_DNA"/>
</dbReference>
<accession>A0A517ZA78</accession>
<evidence type="ECO:0000313" key="8">
    <source>
        <dbReference type="EMBL" id="QDU39340.1"/>
    </source>
</evidence>
<dbReference type="Pfam" id="PF07627">
    <property type="entry name" value="PSCyt3"/>
    <property type="match status" value="1"/>
</dbReference>
<dbReference type="Pfam" id="PF07624">
    <property type="entry name" value="PSD2"/>
    <property type="match status" value="1"/>
</dbReference>
<reference evidence="8 9" key="1">
    <citation type="submission" date="2019-02" db="EMBL/GenBank/DDBJ databases">
        <title>Deep-cultivation of Planctomycetes and their phenomic and genomic characterization uncovers novel biology.</title>
        <authorList>
            <person name="Wiegand S."/>
            <person name="Jogler M."/>
            <person name="Boedeker C."/>
            <person name="Pinto D."/>
            <person name="Vollmers J."/>
            <person name="Rivas-Marin E."/>
            <person name="Kohn T."/>
            <person name="Peeters S.H."/>
            <person name="Heuer A."/>
            <person name="Rast P."/>
            <person name="Oberbeckmann S."/>
            <person name="Bunk B."/>
            <person name="Jeske O."/>
            <person name="Meyerdierks A."/>
            <person name="Storesund J.E."/>
            <person name="Kallscheuer N."/>
            <person name="Luecker S."/>
            <person name="Lage O.M."/>
            <person name="Pohl T."/>
            <person name="Merkel B.J."/>
            <person name="Hornburger P."/>
            <person name="Mueller R.-W."/>
            <person name="Bruemmer F."/>
            <person name="Labrenz M."/>
            <person name="Spormann A.M."/>
            <person name="Op den Camp H."/>
            <person name="Overmann J."/>
            <person name="Amann R."/>
            <person name="Jetten M.S.M."/>
            <person name="Mascher T."/>
            <person name="Medema M.H."/>
            <person name="Devos D.P."/>
            <person name="Kaster A.-K."/>
            <person name="Ovreas L."/>
            <person name="Rohde M."/>
            <person name="Galperin M.Y."/>
            <person name="Jogler C."/>
        </authorList>
    </citation>
    <scope>NUCLEOTIDE SEQUENCE [LARGE SCALE GENOMIC DNA]</scope>
    <source>
        <strain evidence="8 9">Mal4</strain>
    </source>
</reference>
<dbReference type="InterPro" id="IPR013039">
    <property type="entry name" value="DUF1588"/>
</dbReference>
<gene>
    <name evidence="8" type="ORF">Mal4_36810</name>
</gene>
<evidence type="ECO:0000313" key="9">
    <source>
        <dbReference type="Proteomes" id="UP000320496"/>
    </source>
</evidence>
<dbReference type="OrthoDB" id="175242at2"/>
<evidence type="ECO:0000259" key="7">
    <source>
        <dbReference type="Pfam" id="PF07637"/>
    </source>
</evidence>
<organism evidence="8 9">
    <name type="scientific">Maioricimonas rarisocia</name>
    <dbReference type="NCBI Taxonomy" id="2528026"/>
    <lineage>
        <taxon>Bacteria</taxon>
        <taxon>Pseudomonadati</taxon>
        <taxon>Planctomycetota</taxon>
        <taxon>Planctomycetia</taxon>
        <taxon>Planctomycetales</taxon>
        <taxon>Planctomycetaceae</taxon>
        <taxon>Maioricimonas</taxon>
    </lineage>
</organism>
<dbReference type="InterPro" id="IPR013036">
    <property type="entry name" value="DUF1587"/>
</dbReference>
<evidence type="ECO:0000259" key="3">
    <source>
        <dbReference type="Pfam" id="PF07626"/>
    </source>
</evidence>
<dbReference type="Pfam" id="PF07626">
    <property type="entry name" value="PSD3"/>
    <property type="match status" value="1"/>
</dbReference>
<feature type="domain" description="DUF1585" evidence="2">
    <location>
        <begin position="709"/>
        <end position="782"/>
    </location>
</feature>
<evidence type="ECO:0008006" key="10">
    <source>
        <dbReference type="Google" id="ProtNLM"/>
    </source>
</evidence>
<dbReference type="InterPro" id="IPR013042">
    <property type="entry name" value="DUF1592"/>
</dbReference>
<feature type="domain" description="DUF1587" evidence="3">
    <location>
        <begin position="130"/>
        <end position="192"/>
    </location>
</feature>
<keyword evidence="1" id="KW-0732">Signal</keyword>